<dbReference type="OrthoDB" id="1327228at2"/>
<proteinExistence type="predicted"/>
<reference evidence="1 2" key="1">
    <citation type="submission" date="2019-07" db="EMBL/GenBank/DDBJ databases">
        <title>The draft genome sequence of Aquimarina algiphila M91.</title>
        <authorList>
            <person name="Meng X."/>
        </authorList>
    </citation>
    <scope>NUCLEOTIDE SEQUENCE [LARGE SCALE GENOMIC DNA]</scope>
    <source>
        <strain evidence="1 2">M91</strain>
    </source>
</reference>
<evidence type="ECO:0000313" key="2">
    <source>
        <dbReference type="Proteomes" id="UP000318833"/>
    </source>
</evidence>
<protein>
    <submittedName>
        <fullName evidence="1">Uncharacterized protein</fullName>
    </submittedName>
</protein>
<dbReference type="RefSeq" id="WP_143915340.1">
    <property type="nucleotide sequence ID" value="NZ_CANLFO010000018.1"/>
</dbReference>
<dbReference type="PROSITE" id="PS51257">
    <property type="entry name" value="PROKAR_LIPOPROTEIN"/>
    <property type="match status" value="1"/>
</dbReference>
<dbReference type="AlphaFoldDB" id="A0A554VR54"/>
<keyword evidence="2" id="KW-1185">Reference proteome</keyword>
<dbReference type="EMBL" id="VLNR01000003">
    <property type="protein sequence ID" value="TSE11085.1"/>
    <property type="molecule type" value="Genomic_DNA"/>
</dbReference>
<organism evidence="1 2">
    <name type="scientific">Aquimarina algiphila</name>
    <dbReference type="NCBI Taxonomy" id="2047982"/>
    <lineage>
        <taxon>Bacteria</taxon>
        <taxon>Pseudomonadati</taxon>
        <taxon>Bacteroidota</taxon>
        <taxon>Flavobacteriia</taxon>
        <taxon>Flavobacteriales</taxon>
        <taxon>Flavobacteriaceae</taxon>
        <taxon>Aquimarina</taxon>
    </lineage>
</organism>
<name>A0A554VR54_9FLAO</name>
<dbReference type="Proteomes" id="UP000318833">
    <property type="component" value="Unassembled WGS sequence"/>
</dbReference>
<evidence type="ECO:0000313" key="1">
    <source>
        <dbReference type="EMBL" id="TSE11085.1"/>
    </source>
</evidence>
<gene>
    <name evidence="1" type="ORF">FOF46_02340</name>
</gene>
<sequence length="349" mass="38704">MKRIIKYLNILFLTGLILGCGSDDKTVDVILESVTSGGVLRTIDINNNLIYNDLLLEFDEGANYTLTLEEQDNQNGELLDQIEIYARFVENTRIDTNMDGVINDDDDDLSTEEGLIRTLTASDFQPGERGVPISVITFTADEFLTFTGVDESKLQGKDDFAIRFVLKLKDGRTFSVDDANGNVSGGSYFSSPYTYRTTIGCTITETLAGTYTYNVTSLIPAPGGRSQCNSMSLPSGEVTWTEDEDRGEYSTTDLSFGQFDNCYTGTFNTINFSKGTIIWDCTKLVADGEIIVEEDTNDEEEFTYTYKITQIMGTDITIDFSNSAGDRGTVVLTRPDSKTWPVLFKAEDD</sequence>
<comment type="caution">
    <text evidence="1">The sequence shown here is derived from an EMBL/GenBank/DDBJ whole genome shotgun (WGS) entry which is preliminary data.</text>
</comment>
<accession>A0A554VR54</accession>